<reference evidence="7 8" key="1">
    <citation type="journal article" date="2014" name="Int. J. Syst. Evol. Microbiol.">
        <title>Description of Galbitalea soli gen. nov., sp. nov., and Frondihabitans sucicola sp. nov.</title>
        <authorList>
            <person name="Kim S.J."/>
            <person name="Lim J.M."/>
            <person name="Ahn J.H."/>
            <person name="Weon H.Y."/>
            <person name="Hamada M."/>
            <person name="Suzuki K."/>
            <person name="Ahn T.Y."/>
            <person name="Kwon S.W."/>
        </authorList>
    </citation>
    <scope>NUCLEOTIDE SEQUENCE [LARGE SCALE GENOMIC DNA]</scope>
    <source>
        <strain evidence="7 8">NBRC 108727</strain>
    </source>
</reference>
<evidence type="ECO:0000256" key="5">
    <source>
        <dbReference type="RuleBase" id="RU003345"/>
    </source>
</evidence>
<dbReference type="PROSITE" id="PS00687">
    <property type="entry name" value="ALDEHYDE_DEHYDR_GLU"/>
    <property type="match status" value="1"/>
</dbReference>
<dbReference type="Pfam" id="PF00171">
    <property type="entry name" value="Aldedh"/>
    <property type="match status" value="1"/>
</dbReference>
<dbReference type="SUPFAM" id="SSF53720">
    <property type="entry name" value="ALDH-like"/>
    <property type="match status" value="1"/>
</dbReference>
<proteinExistence type="inferred from homology"/>
<dbReference type="InterPro" id="IPR016160">
    <property type="entry name" value="Ald_DH_CS_CYS"/>
</dbReference>
<name>A0A7C9TR33_9MICO</name>
<evidence type="ECO:0000256" key="3">
    <source>
        <dbReference type="ARBA" id="ARBA00023027"/>
    </source>
</evidence>
<dbReference type="InterPro" id="IPR015590">
    <property type="entry name" value="Aldehyde_DH_dom"/>
</dbReference>
<evidence type="ECO:0000256" key="4">
    <source>
        <dbReference type="PROSITE-ProRule" id="PRU10007"/>
    </source>
</evidence>
<dbReference type="PROSITE" id="PS00070">
    <property type="entry name" value="ALDEHYDE_DEHYDR_CYS"/>
    <property type="match status" value="1"/>
</dbReference>
<dbReference type="PANTHER" id="PTHR42986">
    <property type="entry name" value="BENZALDEHYDE DEHYDROGENASE YFMT"/>
    <property type="match status" value="1"/>
</dbReference>
<dbReference type="Proteomes" id="UP000479756">
    <property type="component" value="Unassembled WGS sequence"/>
</dbReference>
<evidence type="ECO:0000313" key="8">
    <source>
        <dbReference type="Proteomes" id="UP000479756"/>
    </source>
</evidence>
<dbReference type="InterPro" id="IPR016161">
    <property type="entry name" value="Ald_DH/histidinol_DH"/>
</dbReference>
<keyword evidence="2 5" id="KW-0560">Oxidoreductase</keyword>
<keyword evidence="8" id="KW-1185">Reference proteome</keyword>
<dbReference type="GO" id="GO:0016620">
    <property type="term" value="F:oxidoreductase activity, acting on the aldehyde or oxo group of donors, NAD or NADP as acceptor"/>
    <property type="evidence" value="ECO:0007669"/>
    <property type="project" value="InterPro"/>
</dbReference>
<dbReference type="InterPro" id="IPR016163">
    <property type="entry name" value="Ald_DH_C"/>
</dbReference>
<feature type="domain" description="Aldehyde dehydrogenase" evidence="6">
    <location>
        <begin position="18"/>
        <end position="473"/>
    </location>
</feature>
<dbReference type="InterPro" id="IPR029510">
    <property type="entry name" value="Ald_DH_CS_GLU"/>
</dbReference>
<evidence type="ECO:0000313" key="7">
    <source>
        <dbReference type="EMBL" id="NEM91082.1"/>
    </source>
</evidence>
<gene>
    <name evidence="7" type="ORF">G3T37_06905</name>
</gene>
<dbReference type="CDD" id="cd07152">
    <property type="entry name" value="ALDH_BenzADH"/>
    <property type="match status" value="1"/>
</dbReference>
<keyword evidence="3" id="KW-0520">NAD</keyword>
<feature type="active site" evidence="4">
    <location>
        <position position="252"/>
    </location>
</feature>
<evidence type="ECO:0000256" key="1">
    <source>
        <dbReference type="ARBA" id="ARBA00009986"/>
    </source>
</evidence>
<evidence type="ECO:0000259" key="6">
    <source>
        <dbReference type="Pfam" id="PF00171"/>
    </source>
</evidence>
<evidence type="ECO:0000256" key="2">
    <source>
        <dbReference type="ARBA" id="ARBA00023002"/>
    </source>
</evidence>
<comment type="similarity">
    <text evidence="1 5">Belongs to the aldehyde dehydrogenase family.</text>
</comment>
<dbReference type="PANTHER" id="PTHR42986:SF1">
    <property type="entry name" value="BENZALDEHYDE DEHYDROGENASE YFMT"/>
    <property type="match status" value="1"/>
</dbReference>
<dbReference type="Gene3D" id="3.40.309.10">
    <property type="entry name" value="Aldehyde Dehydrogenase, Chain A, domain 2"/>
    <property type="match status" value="1"/>
</dbReference>
<sequence>MSLLEDPQWSGALYSGTWRRTAAATADVVEPATGALLGSVGVATREDVQRAATAAASAQKDWAKRSPEQRAAVLRKAGLLWEQHAEEIQGWIVRESGAILPKAQLETHTAANECFDASALPSLKQGDVLASNEARWSFARHLPVGVVSVIAPFNFPLILAIRSVAPALALGNAVLLKPDLRTTVSGGVSIVRIFEEAGLPEGLLHLLPGGVEVGEALVEAPEVRVVSFTGSTAAGRAVGALGARHLKRVHLELGGKNALIVLPGADLARATSAGAFGSFMHQGQICMATGRHLVHESMFNEYVDALASTARALPVGDPASAQVALGPIIDQRQLDRIDSVVRRTVEMGGIVAAGGTHQDLFYAPTVMTGLGAGMPAWQEEIFGPVAPVRSFANLDEATAIATDNEYGLSLGILGDVGMAMELADRIPSGKIHINEQTVSDESNAPFGGVGWSGNGSRIGGAETNLDAFTDVQWLTMRSTIAEYPF</sequence>
<dbReference type="EMBL" id="JAAGWZ010000002">
    <property type="protein sequence ID" value="NEM91082.1"/>
    <property type="molecule type" value="Genomic_DNA"/>
</dbReference>
<dbReference type="InterPro" id="IPR016162">
    <property type="entry name" value="Ald_DH_N"/>
</dbReference>
<accession>A0A7C9TR33</accession>
<comment type="caution">
    <text evidence="7">The sequence shown here is derived from an EMBL/GenBank/DDBJ whole genome shotgun (WGS) entry which is preliminary data.</text>
</comment>
<organism evidence="7 8">
    <name type="scientific">Galbitalea soli</name>
    <dbReference type="NCBI Taxonomy" id="1268042"/>
    <lineage>
        <taxon>Bacteria</taxon>
        <taxon>Bacillati</taxon>
        <taxon>Actinomycetota</taxon>
        <taxon>Actinomycetes</taxon>
        <taxon>Micrococcales</taxon>
        <taxon>Microbacteriaceae</taxon>
        <taxon>Galbitalea</taxon>
    </lineage>
</organism>
<dbReference type="Gene3D" id="3.40.605.10">
    <property type="entry name" value="Aldehyde Dehydrogenase, Chain A, domain 1"/>
    <property type="match status" value="1"/>
</dbReference>
<dbReference type="RefSeq" id="WP_163472771.1">
    <property type="nucleotide sequence ID" value="NZ_JAAGWZ010000002.1"/>
</dbReference>
<protein>
    <submittedName>
        <fullName evidence="7">Benzaldehyde dehydrogenase</fullName>
    </submittedName>
</protein>
<dbReference type="AlphaFoldDB" id="A0A7C9TR33"/>